<dbReference type="EC" id="2.1.1.113" evidence="2"/>
<comment type="catalytic activity">
    <reaction evidence="7">
        <text>a 2'-deoxycytidine in DNA + S-adenosyl-L-methionine = an N(4)-methyl-2'-deoxycytidine in DNA + S-adenosyl-L-homocysteine + H(+)</text>
        <dbReference type="Rhea" id="RHEA:16857"/>
        <dbReference type="Rhea" id="RHEA-COMP:11369"/>
        <dbReference type="Rhea" id="RHEA-COMP:13674"/>
        <dbReference type="ChEBI" id="CHEBI:15378"/>
        <dbReference type="ChEBI" id="CHEBI:57856"/>
        <dbReference type="ChEBI" id="CHEBI:59789"/>
        <dbReference type="ChEBI" id="CHEBI:85452"/>
        <dbReference type="ChEBI" id="CHEBI:137933"/>
        <dbReference type="EC" id="2.1.1.113"/>
    </reaction>
</comment>
<evidence type="ECO:0000313" key="10">
    <source>
        <dbReference type="Proteomes" id="UP001324794"/>
    </source>
</evidence>
<sequence length="451" mass="51352">MREKIQEIFNMLIKEYRSSNKSSVEVDFRKLMTWMKSGDQFTHYIHPYPAKLLPCIANFFSGLDNRPEEKSLLDPFCGSGTTCLEGSLAGYNVLHADANPLARLITEVKTTPYSVDKLKLKLELIVSEARGKISASEIHIVNHKLWYSDKNKNKLENLIETINEVCDDYTINFFKVCFSTVAKKFSYADPAISVPVKLKAKEKFSKKRNEMILERLSWIDTACVIDEFFKLTSSNIERVDNTNQLYPERKSSQSVGFDAKKLVSKFDRKTQMPDCSVSCIITSPPYGSAQKYIRASSLSLNWLQLASPKELSALEALSIGREHVPASRVIDYDLKLDVDYQKFIDKVDSINPRRAKINFYYLIELMLSLREMARVIHPGGRIVIVIGNNKVCGLDLRNDIFAKRILIESGLDLELALVDTIKSRGLMTKRNKTASMISRENVLVFRKSING</sequence>
<gene>
    <name evidence="9" type="ORF">SR894_03325</name>
</gene>
<reference evidence="9 10" key="1">
    <citation type="submission" date="2023-11" db="EMBL/GenBank/DDBJ databases">
        <title>MicrobeMod: A computational toolkit for identifying prokaryotic methylation and restriction-modification with nanopore sequencing.</title>
        <authorList>
            <person name="Crits-Christoph A."/>
            <person name="Kang S.C."/>
            <person name="Lee H."/>
            <person name="Ostrov N."/>
        </authorList>
    </citation>
    <scope>NUCLEOTIDE SEQUENCE [LARGE SCALE GENOMIC DNA]</scope>
    <source>
        <strain evidence="9 10">ATCC BAA-805</strain>
    </source>
</reference>
<organism evidence="9 10">
    <name type="scientific">Vreelandella neptunia</name>
    <dbReference type="NCBI Taxonomy" id="115551"/>
    <lineage>
        <taxon>Bacteria</taxon>
        <taxon>Pseudomonadati</taxon>
        <taxon>Pseudomonadota</taxon>
        <taxon>Gammaproteobacteria</taxon>
        <taxon>Oceanospirillales</taxon>
        <taxon>Halomonadaceae</taxon>
        <taxon>Vreelandella</taxon>
    </lineage>
</organism>
<evidence type="ECO:0000256" key="4">
    <source>
        <dbReference type="ARBA" id="ARBA00022679"/>
    </source>
</evidence>
<dbReference type="InterPro" id="IPR029063">
    <property type="entry name" value="SAM-dependent_MTases_sf"/>
</dbReference>
<dbReference type="Proteomes" id="UP001324794">
    <property type="component" value="Chromosome"/>
</dbReference>
<accession>A0ABZ0YQ50</accession>
<dbReference type="SUPFAM" id="SSF53335">
    <property type="entry name" value="S-adenosyl-L-methionine-dependent methyltransferases"/>
    <property type="match status" value="1"/>
</dbReference>
<dbReference type="EMBL" id="CP140255">
    <property type="protein sequence ID" value="WQH13579.1"/>
    <property type="molecule type" value="Genomic_DNA"/>
</dbReference>
<dbReference type="PROSITE" id="PS01261">
    <property type="entry name" value="UPF0020"/>
    <property type="match status" value="1"/>
</dbReference>
<dbReference type="RefSeq" id="WP_223287876.1">
    <property type="nucleotide sequence ID" value="NZ_CP140255.1"/>
</dbReference>
<dbReference type="Pfam" id="PF01170">
    <property type="entry name" value="UPF0020"/>
    <property type="match status" value="1"/>
</dbReference>
<keyword evidence="10" id="KW-1185">Reference proteome</keyword>
<evidence type="ECO:0000313" key="9">
    <source>
        <dbReference type="EMBL" id="WQH13579.1"/>
    </source>
</evidence>
<evidence type="ECO:0000256" key="6">
    <source>
        <dbReference type="ARBA" id="ARBA00022747"/>
    </source>
</evidence>
<keyword evidence="5" id="KW-0949">S-adenosyl-L-methionine</keyword>
<evidence type="ECO:0000256" key="2">
    <source>
        <dbReference type="ARBA" id="ARBA00012185"/>
    </source>
</evidence>
<proteinExistence type="inferred from homology"/>
<evidence type="ECO:0000256" key="1">
    <source>
        <dbReference type="ARBA" id="ARBA00010203"/>
    </source>
</evidence>
<dbReference type="PROSITE" id="PS00093">
    <property type="entry name" value="N4_MTASE"/>
    <property type="match status" value="1"/>
</dbReference>
<evidence type="ECO:0000256" key="7">
    <source>
        <dbReference type="ARBA" id="ARBA00049120"/>
    </source>
</evidence>
<dbReference type="InterPro" id="IPR053943">
    <property type="entry name" value="RlmKL-like_Mtase_CS"/>
</dbReference>
<protein>
    <recommendedName>
        <fullName evidence="2">site-specific DNA-methyltransferase (cytosine-N(4)-specific)</fullName>
        <ecNumber evidence="2">2.1.1.113</ecNumber>
    </recommendedName>
</protein>
<evidence type="ECO:0000256" key="5">
    <source>
        <dbReference type="ARBA" id="ARBA00022691"/>
    </source>
</evidence>
<dbReference type="InterPro" id="IPR017985">
    <property type="entry name" value="MeTrfase_CN4_CS"/>
</dbReference>
<name>A0ABZ0YQ50_9GAMM</name>
<dbReference type="InterPro" id="IPR000241">
    <property type="entry name" value="RlmKL-like_Mtase"/>
</dbReference>
<comment type="similarity">
    <text evidence="1">Belongs to the N(4)/N(6)-methyltransferase family. N(4) subfamily.</text>
</comment>
<evidence type="ECO:0000259" key="8">
    <source>
        <dbReference type="Pfam" id="PF01170"/>
    </source>
</evidence>
<keyword evidence="3" id="KW-0489">Methyltransferase</keyword>
<dbReference type="Gene3D" id="3.40.50.150">
    <property type="entry name" value="Vaccinia Virus protein VP39"/>
    <property type="match status" value="2"/>
</dbReference>
<evidence type="ECO:0000256" key="3">
    <source>
        <dbReference type="ARBA" id="ARBA00022603"/>
    </source>
</evidence>
<keyword evidence="6" id="KW-0680">Restriction system</keyword>
<feature type="domain" description="Ribosomal RNA large subunit methyltransferase K/L-like methyltransferase" evidence="8">
    <location>
        <begin position="48"/>
        <end position="98"/>
    </location>
</feature>
<keyword evidence="4" id="KW-0808">Transferase</keyword>